<reference evidence="1 2" key="1">
    <citation type="submission" date="2019-05" db="EMBL/GenBank/DDBJ databases">
        <title>Another draft genome of Portunus trituberculatus and its Hox gene families provides insights of decapod evolution.</title>
        <authorList>
            <person name="Jeong J.-H."/>
            <person name="Song I."/>
            <person name="Kim S."/>
            <person name="Choi T."/>
            <person name="Kim D."/>
            <person name="Ryu S."/>
            <person name="Kim W."/>
        </authorList>
    </citation>
    <scope>NUCLEOTIDE SEQUENCE [LARGE SCALE GENOMIC DNA]</scope>
    <source>
        <tissue evidence="1">Muscle</tissue>
    </source>
</reference>
<dbReference type="Proteomes" id="UP000324222">
    <property type="component" value="Unassembled WGS sequence"/>
</dbReference>
<keyword evidence="2" id="KW-1185">Reference proteome</keyword>
<dbReference type="EMBL" id="VSRR010010479">
    <property type="protein sequence ID" value="MPC51880.1"/>
    <property type="molecule type" value="Genomic_DNA"/>
</dbReference>
<gene>
    <name evidence="1" type="ORF">E2C01_045737</name>
</gene>
<proteinExistence type="predicted"/>
<sequence>MWLGVSSTGAAAPVVACPLLTSGFFLTPTRSVDMLTIPHSAIIPWKEKIQSMLCLGNNDGEVIKKEGFDDMLTIPRSAI</sequence>
<organism evidence="1 2">
    <name type="scientific">Portunus trituberculatus</name>
    <name type="common">Swimming crab</name>
    <name type="synonym">Neptunus trituberculatus</name>
    <dbReference type="NCBI Taxonomy" id="210409"/>
    <lineage>
        <taxon>Eukaryota</taxon>
        <taxon>Metazoa</taxon>
        <taxon>Ecdysozoa</taxon>
        <taxon>Arthropoda</taxon>
        <taxon>Crustacea</taxon>
        <taxon>Multicrustacea</taxon>
        <taxon>Malacostraca</taxon>
        <taxon>Eumalacostraca</taxon>
        <taxon>Eucarida</taxon>
        <taxon>Decapoda</taxon>
        <taxon>Pleocyemata</taxon>
        <taxon>Brachyura</taxon>
        <taxon>Eubrachyura</taxon>
        <taxon>Portunoidea</taxon>
        <taxon>Portunidae</taxon>
        <taxon>Portuninae</taxon>
        <taxon>Portunus</taxon>
    </lineage>
</organism>
<dbReference type="AlphaFoldDB" id="A0A5B7FVX5"/>
<evidence type="ECO:0000313" key="2">
    <source>
        <dbReference type="Proteomes" id="UP000324222"/>
    </source>
</evidence>
<accession>A0A5B7FVX5</accession>
<evidence type="ECO:0000313" key="1">
    <source>
        <dbReference type="EMBL" id="MPC51880.1"/>
    </source>
</evidence>
<name>A0A5B7FVX5_PORTR</name>
<comment type="caution">
    <text evidence="1">The sequence shown here is derived from an EMBL/GenBank/DDBJ whole genome shotgun (WGS) entry which is preliminary data.</text>
</comment>
<protein>
    <submittedName>
        <fullName evidence="1">Uncharacterized protein</fullName>
    </submittedName>
</protein>